<keyword evidence="2" id="KW-1185">Reference proteome</keyword>
<protein>
    <submittedName>
        <fullName evidence="1">HEAT repeat domain-containing protein</fullName>
    </submittedName>
</protein>
<organism evidence="1 2">
    <name type="scientific">Montanilutibacter psychrotolerans</name>
    <dbReference type="NCBI Taxonomy" id="1327343"/>
    <lineage>
        <taxon>Bacteria</taxon>
        <taxon>Pseudomonadati</taxon>
        <taxon>Pseudomonadota</taxon>
        <taxon>Gammaproteobacteria</taxon>
        <taxon>Lysobacterales</taxon>
        <taxon>Lysobacteraceae</taxon>
        <taxon>Montanilutibacter</taxon>
    </lineage>
</organism>
<evidence type="ECO:0000313" key="1">
    <source>
        <dbReference type="EMBL" id="RNF82857.1"/>
    </source>
</evidence>
<sequence>MTTHPTTPPAFSSAPPPALRPGPDAAIVANANAATDTAVRTVAQVLDAGAGRIANLQRLLRSDDIPLADCAAQLAAACDAGEFTALAELLLAADCRSAIECGSTLAQSEGGFELCRDAVKTVLLSEAAPTVRVPVDAVHGTPVATGDISVFANDMLHLVLGRGSVTIDCYRIASEPSGQPALHRDGARRTLRSGEMFSAIGSREAVEIVAADPGTWLLRVVRSEHGPLVQHFDRVTLRRCGTSSANMHASRIEFVLDLFKRFGHSEAAETVETLQSSSRFHFVRWKAVQTLLHLDYGRGQAALQRALADPHPQLRRAAATTLANLERAQAQEGTTWR</sequence>
<name>A0A3M8SNH6_9GAMM</name>
<dbReference type="EMBL" id="RIBS01000006">
    <property type="protein sequence ID" value="RNF82857.1"/>
    <property type="molecule type" value="Genomic_DNA"/>
</dbReference>
<evidence type="ECO:0000313" key="2">
    <source>
        <dbReference type="Proteomes" id="UP000267049"/>
    </source>
</evidence>
<dbReference type="AlphaFoldDB" id="A0A3M8SNH6"/>
<dbReference type="Gene3D" id="1.25.10.10">
    <property type="entry name" value="Leucine-rich Repeat Variant"/>
    <property type="match status" value="1"/>
</dbReference>
<dbReference type="SUPFAM" id="SSF48371">
    <property type="entry name" value="ARM repeat"/>
    <property type="match status" value="1"/>
</dbReference>
<reference evidence="1 2" key="1">
    <citation type="submission" date="2018-11" db="EMBL/GenBank/DDBJ databases">
        <title>Lysobacter cryohumiis sp. nov., isolated from soil in the Tianshan Mountains, Xinjiang, China.</title>
        <authorList>
            <person name="Luo Y."/>
            <person name="Sheng H."/>
        </authorList>
    </citation>
    <scope>NUCLEOTIDE SEQUENCE [LARGE SCALE GENOMIC DNA]</scope>
    <source>
        <strain evidence="1 2">ZS60</strain>
    </source>
</reference>
<gene>
    <name evidence="1" type="ORF">EER27_13190</name>
</gene>
<proteinExistence type="predicted"/>
<dbReference type="InterPro" id="IPR016024">
    <property type="entry name" value="ARM-type_fold"/>
</dbReference>
<dbReference type="RefSeq" id="WP_123088590.1">
    <property type="nucleotide sequence ID" value="NZ_RIBS01000006.1"/>
</dbReference>
<dbReference type="InterPro" id="IPR011989">
    <property type="entry name" value="ARM-like"/>
</dbReference>
<comment type="caution">
    <text evidence="1">The sequence shown here is derived from an EMBL/GenBank/DDBJ whole genome shotgun (WGS) entry which is preliminary data.</text>
</comment>
<dbReference type="OrthoDB" id="6064877at2"/>
<accession>A0A3M8SNH6</accession>
<dbReference type="Proteomes" id="UP000267049">
    <property type="component" value="Unassembled WGS sequence"/>
</dbReference>